<dbReference type="InterPro" id="IPR050855">
    <property type="entry name" value="NDM-1-like"/>
</dbReference>
<dbReference type="SUPFAM" id="SSF56281">
    <property type="entry name" value="Metallo-hydrolase/oxidoreductase"/>
    <property type="match status" value="1"/>
</dbReference>
<name>A0A917AIM2_9BACI</name>
<proteinExistence type="predicted"/>
<sequence>MGIEGIYRISLPVPYAIGNVNVYLIEGETLTLVDTGTKTEKCRDALESELSKLGYAFDDIKTVVITHHHPDHCGMLDYFADDVTIVGHPRNEPWITQEPTFMKAYEGYFQTFARQMGVPVQIAAKGPDVKRTLIHSCHRPLTKEVREGDIIEALPEFVVIETPGHASTHISLYRERDGLLIGGDLLLAHVSSNPLLEPPMYDEIERPKVILQYNESLRRLAEMNISRILTGHGEDVINVKELVKERLGKQRLRAEKVYDMLQVRPMTAFEVCMKLFPTLYLKQGSLTLSETVGQLDYLEYHNRIVIDTSKEQWLFYAK</sequence>
<gene>
    <name evidence="2" type="ORF">GCM10007140_00660</name>
</gene>
<reference evidence="2" key="1">
    <citation type="journal article" date="2014" name="Int. J. Syst. Evol. Microbiol.">
        <title>Complete genome sequence of Corynebacterium casei LMG S-19264T (=DSM 44701T), isolated from a smear-ripened cheese.</title>
        <authorList>
            <consortium name="US DOE Joint Genome Institute (JGI-PGF)"/>
            <person name="Walter F."/>
            <person name="Albersmeier A."/>
            <person name="Kalinowski J."/>
            <person name="Ruckert C."/>
        </authorList>
    </citation>
    <scope>NUCLEOTIDE SEQUENCE</scope>
    <source>
        <strain evidence="2">CGMCC 1.12698</strain>
    </source>
</reference>
<dbReference type="GO" id="GO:0016787">
    <property type="term" value="F:hydrolase activity"/>
    <property type="evidence" value="ECO:0007669"/>
    <property type="project" value="UniProtKB-KW"/>
</dbReference>
<evidence type="ECO:0000313" key="3">
    <source>
        <dbReference type="Proteomes" id="UP000605259"/>
    </source>
</evidence>
<evidence type="ECO:0000313" key="2">
    <source>
        <dbReference type="EMBL" id="GGE54194.1"/>
    </source>
</evidence>
<feature type="domain" description="Metallo-beta-lactamase" evidence="1">
    <location>
        <begin position="19"/>
        <end position="232"/>
    </location>
</feature>
<dbReference type="InterPro" id="IPR036866">
    <property type="entry name" value="RibonucZ/Hydroxyglut_hydro"/>
</dbReference>
<organism evidence="2 3">
    <name type="scientific">Priestia taiwanensis</name>
    <dbReference type="NCBI Taxonomy" id="1347902"/>
    <lineage>
        <taxon>Bacteria</taxon>
        <taxon>Bacillati</taxon>
        <taxon>Bacillota</taxon>
        <taxon>Bacilli</taxon>
        <taxon>Bacillales</taxon>
        <taxon>Bacillaceae</taxon>
        <taxon>Priestia</taxon>
    </lineage>
</organism>
<keyword evidence="3" id="KW-1185">Reference proteome</keyword>
<protein>
    <submittedName>
        <fullName evidence="2">Hydrolase</fullName>
    </submittedName>
</protein>
<dbReference type="EMBL" id="BMFK01000001">
    <property type="protein sequence ID" value="GGE54194.1"/>
    <property type="molecule type" value="Genomic_DNA"/>
</dbReference>
<dbReference type="Pfam" id="PF00753">
    <property type="entry name" value="Lactamase_B"/>
    <property type="match status" value="1"/>
</dbReference>
<dbReference type="InterPro" id="IPR001279">
    <property type="entry name" value="Metallo-B-lactamas"/>
</dbReference>
<accession>A0A917AIM2</accession>
<dbReference type="Proteomes" id="UP000605259">
    <property type="component" value="Unassembled WGS sequence"/>
</dbReference>
<dbReference type="AlphaFoldDB" id="A0A917AIM2"/>
<comment type="caution">
    <text evidence="2">The sequence shown here is derived from an EMBL/GenBank/DDBJ whole genome shotgun (WGS) entry which is preliminary data.</text>
</comment>
<keyword evidence="2" id="KW-0378">Hydrolase</keyword>
<dbReference type="Gene3D" id="3.60.15.10">
    <property type="entry name" value="Ribonuclease Z/Hydroxyacylglutathione hydrolase-like"/>
    <property type="match status" value="1"/>
</dbReference>
<evidence type="ECO:0000259" key="1">
    <source>
        <dbReference type="SMART" id="SM00849"/>
    </source>
</evidence>
<dbReference type="PANTHER" id="PTHR42951">
    <property type="entry name" value="METALLO-BETA-LACTAMASE DOMAIN-CONTAINING"/>
    <property type="match status" value="1"/>
</dbReference>
<dbReference type="PANTHER" id="PTHR42951:SF21">
    <property type="entry name" value="METALLO-HYDROLASE YQJP-RELATED"/>
    <property type="match status" value="1"/>
</dbReference>
<dbReference type="SMART" id="SM00849">
    <property type="entry name" value="Lactamase_B"/>
    <property type="match status" value="1"/>
</dbReference>
<reference evidence="2" key="2">
    <citation type="submission" date="2020-09" db="EMBL/GenBank/DDBJ databases">
        <authorList>
            <person name="Sun Q."/>
            <person name="Zhou Y."/>
        </authorList>
    </citation>
    <scope>NUCLEOTIDE SEQUENCE</scope>
    <source>
        <strain evidence="2">CGMCC 1.12698</strain>
    </source>
</reference>